<dbReference type="EMBL" id="LN890280">
    <property type="protein sequence ID" value="CUR51226.1"/>
    <property type="molecule type" value="Genomic_DNA"/>
</dbReference>
<name>A0A128A1J0_9ARCH</name>
<keyword evidence="3" id="KW-1185">Reference proteome</keyword>
<dbReference type="Proteomes" id="UP000196239">
    <property type="component" value="Chromosome 1"/>
</dbReference>
<keyword evidence="1" id="KW-0812">Transmembrane</keyword>
<dbReference type="KEGG" id="ndv:NDEV_0461"/>
<evidence type="ECO:0000313" key="2">
    <source>
        <dbReference type="EMBL" id="CUR51226.1"/>
    </source>
</evidence>
<reference evidence="3" key="1">
    <citation type="submission" date="2015-10" db="EMBL/GenBank/DDBJ databases">
        <authorList>
            <person name="Lehtovirta-Morley L.E."/>
            <person name="Vieille C."/>
        </authorList>
    </citation>
    <scope>NUCLEOTIDE SEQUENCE [LARGE SCALE GENOMIC DNA]</scope>
</reference>
<proteinExistence type="predicted"/>
<feature type="transmembrane region" description="Helical" evidence="1">
    <location>
        <begin position="159"/>
        <end position="180"/>
    </location>
</feature>
<feature type="transmembrane region" description="Helical" evidence="1">
    <location>
        <begin position="50"/>
        <end position="72"/>
    </location>
</feature>
<feature type="transmembrane region" description="Helical" evidence="1">
    <location>
        <begin position="78"/>
        <end position="100"/>
    </location>
</feature>
<evidence type="ECO:0000313" key="3">
    <source>
        <dbReference type="Proteomes" id="UP000196239"/>
    </source>
</evidence>
<accession>A0A128A1J0</accession>
<protein>
    <submittedName>
        <fullName evidence="2">Uncharacterized protein</fullName>
    </submittedName>
</protein>
<keyword evidence="1" id="KW-1133">Transmembrane helix</keyword>
<dbReference type="AlphaFoldDB" id="A0A128A1J0"/>
<sequence>MQNCSCTDCKCTEESMCEICPTGTCCCAPTPQIKKSTFFFNQVKKSYPSAIGIIVLCILSSQVGQGISFVLFGYHDLFGIIMSYALGYGLASLTTFCGILGRYSSKQGLGACCSAIEQGSKISLVSNLKNTFSYCFIGMKMVPHLYELPNLKHIIKTSLYILVTAESACILTAETVNLAFFRQAMWLSMPLGLFAAAFVVTAIESYKMTRTKK</sequence>
<keyword evidence="1" id="KW-0472">Membrane</keyword>
<organism evidence="2 3">
    <name type="scientific">Nitrosotalea devaniterrae</name>
    <dbReference type="NCBI Taxonomy" id="1078905"/>
    <lineage>
        <taxon>Archaea</taxon>
        <taxon>Nitrososphaerota</taxon>
        <taxon>Nitrososphaeria</taxon>
        <taxon>Nitrosotaleales</taxon>
        <taxon>Nitrosotaleaceae</taxon>
        <taxon>Nitrosotalea</taxon>
    </lineage>
</organism>
<evidence type="ECO:0000256" key="1">
    <source>
        <dbReference type="SAM" id="Phobius"/>
    </source>
</evidence>
<gene>
    <name evidence="2" type="ORF">NDEV_0461</name>
</gene>
<feature type="transmembrane region" description="Helical" evidence="1">
    <location>
        <begin position="186"/>
        <end position="206"/>
    </location>
</feature>